<dbReference type="InterPro" id="IPR057006">
    <property type="entry name" value="Phage_TAC_19"/>
</dbReference>
<proteinExistence type="predicted"/>
<dbReference type="EMBL" id="JANILD010000001">
    <property type="protein sequence ID" value="MCQ9302701.1"/>
    <property type="molecule type" value="Genomic_DNA"/>
</dbReference>
<name>A0AAW5LIZ1_MAMSC</name>
<comment type="caution">
    <text evidence="1">The sequence shown here is derived from an EMBL/GenBank/DDBJ whole genome shotgun (WGS) entry which is preliminary data.</text>
</comment>
<evidence type="ECO:0008006" key="3">
    <source>
        <dbReference type="Google" id="ProtNLM"/>
    </source>
</evidence>
<evidence type="ECO:0000313" key="2">
    <source>
        <dbReference type="Proteomes" id="UP001204068"/>
    </source>
</evidence>
<reference evidence="1" key="1">
    <citation type="submission" date="2022-07" db="EMBL/GenBank/DDBJ databases">
        <title>Bacterial species isolated from the porcine tonsil microbiota.</title>
        <authorList>
            <person name="Oliveira I.M.F."/>
        </authorList>
    </citation>
    <scope>NUCLEOTIDE SEQUENCE</scope>
    <source>
        <strain evidence="1">8QC2O2</strain>
    </source>
</reference>
<dbReference type="Pfam" id="PF23857">
    <property type="entry name" value="Phage_TAC_19"/>
    <property type="match status" value="1"/>
</dbReference>
<dbReference type="AlphaFoldDB" id="A0AAW5LIZ1"/>
<organism evidence="1 2">
    <name type="scientific">Mammaliicoccus sciuri</name>
    <name type="common">Staphylococcus sciuri</name>
    <dbReference type="NCBI Taxonomy" id="1296"/>
    <lineage>
        <taxon>Bacteria</taxon>
        <taxon>Bacillati</taxon>
        <taxon>Bacillota</taxon>
        <taxon>Bacilli</taxon>
        <taxon>Bacillales</taxon>
        <taxon>Staphylococcaceae</taxon>
        <taxon>Mammaliicoccus</taxon>
    </lineage>
</organism>
<dbReference type="Proteomes" id="UP001204068">
    <property type="component" value="Unassembled WGS sequence"/>
</dbReference>
<dbReference type="NCBIfam" id="NF047360">
    <property type="entry name" value="tail_chap_PVL"/>
    <property type="match status" value="1"/>
</dbReference>
<dbReference type="RefSeq" id="WP_152291802.1">
    <property type="nucleotide sequence ID" value="NZ_CP041879.1"/>
</dbReference>
<evidence type="ECO:0000313" key="1">
    <source>
        <dbReference type="EMBL" id="MCQ9302701.1"/>
    </source>
</evidence>
<gene>
    <name evidence="1" type="ORF">NQ032_03585</name>
</gene>
<sequence length="119" mass="14045">MTKKTKRNFIELIKEVNDKGEITKTKVYLTPVFIPFSKFTKKMKEVIELEKDTKRSEYEKLPEFFAIISDLYSNQFTVDEMLDGLHTPEAMTEVRNQLEFFSDGIVQEENEAKLKELLK</sequence>
<protein>
    <recommendedName>
        <fullName evidence="3">Phage protein</fullName>
    </recommendedName>
</protein>
<accession>A0AAW5LIZ1</accession>